<dbReference type="InterPro" id="IPR002395">
    <property type="entry name" value="Kininogen"/>
</dbReference>
<feature type="region of interest" description="Disordered" evidence="1">
    <location>
        <begin position="30"/>
        <end position="121"/>
    </location>
</feature>
<dbReference type="PRINTS" id="PR00334">
    <property type="entry name" value="KININOGEN"/>
</dbReference>
<protein>
    <recommendedName>
        <fullName evidence="5">Gram-positive cocci surface proteins LPxTG domain-containing protein</fullName>
    </recommendedName>
</protein>
<accession>A0A1S2KW84</accession>
<feature type="transmembrane region" description="Helical" evidence="2">
    <location>
        <begin position="128"/>
        <end position="147"/>
    </location>
</feature>
<keyword evidence="2" id="KW-0812">Transmembrane</keyword>
<dbReference type="AlphaFoldDB" id="A0A1S2KW84"/>
<evidence type="ECO:0000256" key="2">
    <source>
        <dbReference type="SAM" id="Phobius"/>
    </source>
</evidence>
<evidence type="ECO:0000313" key="4">
    <source>
        <dbReference type="EMBL" id="OIJ04351.1"/>
    </source>
</evidence>
<evidence type="ECO:0000256" key="1">
    <source>
        <dbReference type="SAM" id="MobiDB-lite"/>
    </source>
</evidence>
<keyword evidence="3" id="KW-0732">Signal</keyword>
<evidence type="ECO:0000256" key="3">
    <source>
        <dbReference type="SAM" id="SignalP"/>
    </source>
</evidence>
<comment type="caution">
    <text evidence="4">The sequence shown here is derived from an EMBL/GenBank/DDBJ whole genome shotgun (WGS) entry which is preliminary data.</text>
</comment>
<feature type="chain" id="PRO_5010284136" description="Gram-positive cocci surface proteins LPxTG domain-containing protein" evidence="3">
    <location>
        <begin position="26"/>
        <end position="159"/>
    </location>
</feature>
<keyword evidence="2" id="KW-1133">Transmembrane helix</keyword>
<organism evidence="4">
    <name type="scientific">Anaerobacillus isosaccharinicus</name>
    <dbReference type="NCBI Taxonomy" id="1532552"/>
    <lineage>
        <taxon>Bacteria</taxon>
        <taxon>Bacillati</taxon>
        <taxon>Bacillota</taxon>
        <taxon>Bacilli</taxon>
        <taxon>Bacillales</taxon>
        <taxon>Bacillaceae</taxon>
        <taxon>Anaerobacillus</taxon>
    </lineage>
</organism>
<gene>
    <name evidence="4" type="ORF">AWH56_23325</name>
</gene>
<dbReference type="RefSeq" id="WP_071319319.1">
    <property type="nucleotide sequence ID" value="NZ_CP063356.2"/>
</dbReference>
<proteinExistence type="predicted"/>
<feature type="compositionally biased region" description="Basic and acidic residues" evidence="1">
    <location>
        <begin position="42"/>
        <end position="121"/>
    </location>
</feature>
<name>A0A1S2KW84_9BACI</name>
<sequence length="159" mass="17157">MINKLKVTHVLFFILLLAIPLQVFGHGEEDDGHDVDDAPWFTEKDQGHGEKDDHGHGEADDHGHGESDDHGHGEGDDHGHGESDDHGHGEGDDHGHGESDDHGHGEGDDHAHGDDDHDHEYVETGANLPLLGTFAAINGGFIMLGAVRKFNKKRKSGAK</sequence>
<feature type="signal peptide" evidence="3">
    <location>
        <begin position="1"/>
        <end position="25"/>
    </location>
</feature>
<keyword evidence="2" id="KW-0472">Membrane</keyword>
<evidence type="ECO:0008006" key="5">
    <source>
        <dbReference type="Google" id="ProtNLM"/>
    </source>
</evidence>
<reference evidence="4" key="1">
    <citation type="submission" date="2016-10" db="EMBL/GenBank/DDBJ databases">
        <title>Draft genome sequences of four alkaliphilic bacteria belonging to the Anaerobacillus genus.</title>
        <authorList>
            <person name="Bassil N.M."/>
            <person name="Lloyd J.R."/>
        </authorList>
    </citation>
    <scope>NUCLEOTIDE SEQUENCE [LARGE SCALE GENOMIC DNA]</scope>
    <source>
        <strain evidence="4">NB2006</strain>
    </source>
</reference>
<dbReference type="EMBL" id="LQXD01000201">
    <property type="protein sequence ID" value="OIJ04351.1"/>
    <property type="molecule type" value="Genomic_DNA"/>
</dbReference>